<dbReference type="Gene3D" id="3.40.50.1000">
    <property type="entry name" value="HAD superfamily/HAD-like"/>
    <property type="match status" value="1"/>
</dbReference>
<organism evidence="5 6">
    <name type="scientific">Tilletia horrida</name>
    <dbReference type="NCBI Taxonomy" id="155126"/>
    <lineage>
        <taxon>Eukaryota</taxon>
        <taxon>Fungi</taxon>
        <taxon>Dikarya</taxon>
        <taxon>Basidiomycota</taxon>
        <taxon>Ustilaginomycotina</taxon>
        <taxon>Exobasidiomycetes</taxon>
        <taxon>Tilletiales</taxon>
        <taxon>Tilletiaceae</taxon>
        <taxon>Tilletia</taxon>
    </lineage>
</organism>
<dbReference type="InterPro" id="IPR050849">
    <property type="entry name" value="HAD-like_hydrolase_phosphatase"/>
</dbReference>
<feature type="domain" description="SUI1" evidence="4">
    <location>
        <begin position="383"/>
        <end position="453"/>
    </location>
</feature>
<dbReference type="Pfam" id="PF01253">
    <property type="entry name" value="SUI1"/>
    <property type="match status" value="1"/>
</dbReference>
<gene>
    <name evidence="5" type="primary">SUI1</name>
    <name evidence="5" type="ORF">OC846_004024</name>
</gene>
<dbReference type="Proteomes" id="UP001176517">
    <property type="component" value="Unassembled WGS sequence"/>
</dbReference>
<evidence type="ECO:0000256" key="1">
    <source>
        <dbReference type="ARBA" id="ARBA00003130"/>
    </source>
</evidence>
<evidence type="ECO:0000256" key="3">
    <source>
        <dbReference type="SAM" id="MobiDB-lite"/>
    </source>
</evidence>
<dbReference type="InterPro" id="IPR036412">
    <property type="entry name" value="HAD-like_sf"/>
</dbReference>
<dbReference type="GO" id="GO:0003743">
    <property type="term" value="F:translation initiation factor activity"/>
    <property type="evidence" value="ECO:0007669"/>
    <property type="project" value="UniProtKB-KW"/>
</dbReference>
<keyword evidence="5" id="KW-0396">Initiation factor</keyword>
<dbReference type="SUPFAM" id="SSF55159">
    <property type="entry name" value="eIF1-like"/>
    <property type="match status" value="1"/>
</dbReference>
<sequence>MLLLFFDWDETITAHDTLSLIPDPPASQAFSQLTDAYLTDYEAFHSHFSTSSSPASQQHTAQSYHLPPPSEAVGINSKLWDKLAYLDQIDHVEHASMQRAQQIGIFRAWSLSAAKQRAASEASVKLRHGWYQVVQWLQSDSDPGKVQLHILSVNWSTSFIQSALQFHPASNLDLSKCAYSINANEPSVDPHSQLGTGHIQGSSIGSDSPPAPPASESPARQHTSDVPAIRTGRHKLDAMRSIIKHATTKRSPESGSYSDQGDVITVYVGDSMTDLPCLLHANIGILIGNKTSVLEGLEPLGVVCVDADSCLTRLRQEGITMLGSGLGSTKAHQLVLVSDWTQAARIFQANLSSYDPFADTGEAALDVSANQAEQKKAQQDKYVHIRIQQRNGRKTVTTLQGLPKEYDAKKLLKAFKKEFACNGTVVDDPELGDVIQLQGDQRQKIAQFLVEEAIPKDTIKVHGF</sequence>
<dbReference type="InterPro" id="IPR005874">
    <property type="entry name" value="SUI1_euk"/>
</dbReference>
<protein>
    <submittedName>
        <fullName evidence="5">Eukaryotic translation initiation factor eIF-1</fullName>
    </submittedName>
</protein>
<dbReference type="PANTHER" id="PTHR28181">
    <property type="entry name" value="UPF0655 PROTEIN YCR015C"/>
    <property type="match status" value="1"/>
</dbReference>
<dbReference type="SUPFAM" id="SSF56784">
    <property type="entry name" value="HAD-like"/>
    <property type="match status" value="1"/>
</dbReference>
<keyword evidence="5" id="KW-0648">Protein biosynthesis</keyword>
<dbReference type="CDD" id="cd11566">
    <property type="entry name" value="eIF1_SUI1"/>
    <property type="match status" value="1"/>
</dbReference>
<dbReference type="Gene3D" id="3.30.780.10">
    <property type="entry name" value="SUI1-like domain"/>
    <property type="match status" value="1"/>
</dbReference>
<dbReference type="EMBL" id="JAPDMZ010000110">
    <property type="protein sequence ID" value="KAK0549561.1"/>
    <property type="molecule type" value="Genomic_DNA"/>
</dbReference>
<dbReference type="InterPro" id="IPR023214">
    <property type="entry name" value="HAD_sf"/>
</dbReference>
<name>A0AAN6GP20_9BASI</name>
<accession>A0AAN6GP20</accession>
<reference evidence="5" key="1">
    <citation type="journal article" date="2023" name="PhytoFront">
        <title>Draft Genome Resources of Seven Strains of Tilletia horrida, Causal Agent of Kernel Smut of Rice.</title>
        <authorList>
            <person name="Khanal S."/>
            <person name="Antony Babu S."/>
            <person name="Zhou X.G."/>
        </authorList>
    </citation>
    <scope>NUCLEOTIDE SEQUENCE</scope>
    <source>
        <strain evidence="5">TX6</strain>
    </source>
</reference>
<evidence type="ECO:0000313" key="5">
    <source>
        <dbReference type="EMBL" id="KAK0549561.1"/>
    </source>
</evidence>
<comment type="similarity">
    <text evidence="2">Belongs to the SUI1 family.</text>
</comment>
<dbReference type="GO" id="GO:0003729">
    <property type="term" value="F:mRNA binding"/>
    <property type="evidence" value="ECO:0007669"/>
    <property type="project" value="UniProtKB-ARBA"/>
</dbReference>
<comment type="function">
    <text evidence="1">Probably involved in translation.</text>
</comment>
<dbReference type="PANTHER" id="PTHR28181:SF1">
    <property type="entry name" value="COLD TOLERANCE PROTEIN 1"/>
    <property type="match status" value="1"/>
</dbReference>
<keyword evidence="6" id="KW-1185">Reference proteome</keyword>
<dbReference type="AlphaFoldDB" id="A0AAN6GP20"/>
<dbReference type="InterPro" id="IPR036877">
    <property type="entry name" value="SUI1_dom_sf"/>
</dbReference>
<feature type="region of interest" description="Disordered" evidence="3">
    <location>
        <begin position="187"/>
        <end position="231"/>
    </location>
</feature>
<evidence type="ECO:0000313" key="6">
    <source>
        <dbReference type="Proteomes" id="UP001176517"/>
    </source>
</evidence>
<evidence type="ECO:0000259" key="4">
    <source>
        <dbReference type="PROSITE" id="PS50296"/>
    </source>
</evidence>
<dbReference type="PROSITE" id="PS50296">
    <property type="entry name" value="SUI1"/>
    <property type="match status" value="1"/>
</dbReference>
<proteinExistence type="inferred from homology"/>
<dbReference type="NCBIfam" id="TIGR01160">
    <property type="entry name" value="SUI1_MOF2"/>
    <property type="match status" value="1"/>
</dbReference>
<evidence type="ECO:0000256" key="2">
    <source>
        <dbReference type="ARBA" id="ARBA00005422"/>
    </source>
</evidence>
<dbReference type="InterPro" id="IPR001950">
    <property type="entry name" value="SUI1"/>
</dbReference>
<comment type="caution">
    <text evidence="5">The sequence shown here is derived from an EMBL/GenBank/DDBJ whole genome shotgun (WGS) entry which is preliminary data.</text>
</comment>
<dbReference type="FunFam" id="3.30.780.10:FF:000001">
    <property type="entry name" value="Eukaryotic translation initiation factor SUI1"/>
    <property type="match status" value="1"/>
</dbReference>